<feature type="active site" evidence="1">
    <location>
        <position position="129"/>
    </location>
</feature>
<feature type="region of interest" description="Disordered" evidence="2">
    <location>
        <begin position="644"/>
        <end position="668"/>
    </location>
</feature>
<comment type="similarity">
    <text evidence="1">Belongs to the peptidase S16 family.</text>
</comment>
<dbReference type="PROSITE" id="PS51257">
    <property type="entry name" value="PROKAR_LIPOPROTEIN"/>
    <property type="match status" value="1"/>
</dbReference>
<proteinExistence type="inferred from homology"/>
<keyword evidence="1" id="KW-0720">Serine protease</keyword>
<feature type="region of interest" description="Disordered" evidence="2">
    <location>
        <begin position="25"/>
        <end position="78"/>
    </location>
</feature>
<dbReference type="PANTHER" id="PTHR10046">
    <property type="entry name" value="ATP DEPENDENT LON PROTEASE FAMILY MEMBER"/>
    <property type="match status" value="1"/>
</dbReference>
<dbReference type="InterPro" id="IPR008269">
    <property type="entry name" value="Lon_proteolytic"/>
</dbReference>
<dbReference type="Pfam" id="PF05362">
    <property type="entry name" value="Lon_C"/>
    <property type="match status" value="1"/>
</dbReference>
<dbReference type="GO" id="GO:0004252">
    <property type="term" value="F:serine-type endopeptidase activity"/>
    <property type="evidence" value="ECO:0007669"/>
    <property type="project" value="UniProtKB-UniRule"/>
</dbReference>
<dbReference type="Proteomes" id="UP000664209">
    <property type="component" value="Unassembled WGS sequence"/>
</dbReference>
<comment type="catalytic activity">
    <reaction evidence="1">
        <text>Hydrolysis of proteins in presence of ATP.</text>
        <dbReference type="EC" id="3.4.21.53"/>
    </reaction>
</comment>
<feature type="compositionally biased region" description="Low complexity" evidence="2">
    <location>
        <begin position="658"/>
        <end position="668"/>
    </location>
</feature>
<keyword evidence="1" id="KW-0645">Protease</keyword>
<organism evidence="5 6">
    <name type="scientific">Actinotalea soli</name>
    <dbReference type="NCBI Taxonomy" id="2819234"/>
    <lineage>
        <taxon>Bacteria</taxon>
        <taxon>Bacillati</taxon>
        <taxon>Actinomycetota</taxon>
        <taxon>Actinomycetes</taxon>
        <taxon>Micrococcales</taxon>
        <taxon>Cellulomonadaceae</taxon>
        <taxon>Actinotalea</taxon>
    </lineage>
</organism>
<evidence type="ECO:0000313" key="5">
    <source>
        <dbReference type="EMBL" id="MBO1750637.1"/>
    </source>
</evidence>
<dbReference type="SUPFAM" id="SSF54211">
    <property type="entry name" value="Ribosomal protein S5 domain 2-like"/>
    <property type="match status" value="1"/>
</dbReference>
<dbReference type="InterPro" id="IPR020568">
    <property type="entry name" value="Ribosomal_Su5_D2-typ_SF"/>
</dbReference>
<dbReference type="GO" id="GO:0004176">
    <property type="term" value="F:ATP-dependent peptidase activity"/>
    <property type="evidence" value="ECO:0007669"/>
    <property type="project" value="UniProtKB-UniRule"/>
</dbReference>
<dbReference type="GO" id="GO:0005524">
    <property type="term" value="F:ATP binding"/>
    <property type="evidence" value="ECO:0007669"/>
    <property type="project" value="InterPro"/>
</dbReference>
<feature type="compositionally biased region" description="Acidic residues" evidence="2">
    <location>
        <begin position="29"/>
        <end position="41"/>
    </location>
</feature>
<evidence type="ECO:0000256" key="3">
    <source>
        <dbReference type="SAM" id="SignalP"/>
    </source>
</evidence>
<dbReference type="EMBL" id="JAGEMK010000001">
    <property type="protein sequence ID" value="MBO1750637.1"/>
    <property type="molecule type" value="Genomic_DNA"/>
</dbReference>
<gene>
    <name evidence="5" type="ORF">J4G33_02335</name>
</gene>
<evidence type="ECO:0000256" key="1">
    <source>
        <dbReference type="PROSITE-ProRule" id="PRU01122"/>
    </source>
</evidence>
<dbReference type="GO" id="GO:0006508">
    <property type="term" value="P:proteolysis"/>
    <property type="evidence" value="ECO:0007669"/>
    <property type="project" value="UniProtKB-KW"/>
</dbReference>
<dbReference type="InterPro" id="IPR014721">
    <property type="entry name" value="Ribsml_uS5_D2-typ_fold_subgr"/>
</dbReference>
<keyword evidence="6" id="KW-1185">Reference proteome</keyword>
<evidence type="ECO:0000256" key="2">
    <source>
        <dbReference type="SAM" id="MobiDB-lite"/>
    </source>
</evidence>
<dbReference type="PRINTS" id="PR00830">
    <property type="entry name" value="ENDOLAPTASE"/>
</dbReference>
<dbReference type="InterPro" id="IPR027065">
    <property type="entry name" value="Lon_Prtase"/>
</dbReference>
<dbReference type="AlphaFoldDB" id="A0A939RSA3"/>
<evidence type="ECO:0000313" key="6">
    <source>
        <dbReference type="Proteomes" id="UP000664209"/>
    </source>
</evidence>
<reference evidence="5" key="1">
    <citation type="submission" date="2021-03" db="EMBL/GenBank/DDBJ databases">
        <title>Actinotalea soli sp. nov., isolated from soil.</title>
        <authorList>
            <person name="Ping W."/>
            <person name="Zhang J."/>
        </authorList>
    </citation>
    <scope>NUCLEOTIDE SEQUENCE</scope>
    <source>
        <strain evidence="5">BY-33</strain>
    </source>
</reference>
<feature type="chain" id="PRO_5039702274" description="endopeptidase La" evidence="3">
    <location>
        <begin position="28"/>
        <end position="668"/>
    </location>
</feature>
<keyword evidence="1" id="KW-0378">Hydrolase</keyword>
<dbReference type="EC" id="3.4.21.53" evidence="1"/>
<dbReference type="Gene3D" id="3.30.230.10">
    <property type="match status" value="1"/>
</dbReference>
<keyword evidence="3" id="KW-0732">Signal</keyword>
<accession>A0A939RSA3</accession>
<feature type="domain" description="Lon proteolytic" evidence="4">
    <location>
        <begin position="125"/>
        <end position="230"/>
    </location>
</feature>
<feature type="signal peptide" evidence="3">
    <location>
        <begin position="1"/>
        <end position="27"/>
    </location>
</feature>
<evidence type="ECO:0000259" key="4">
    <source>
        <dbReference type="PROSITE" id="PS51786"/>
    </source>
</evidence>
<protein>
    <recommendedName>
        <fullName evidence="1">endopeptidase La</fullName>
        <ecNumber evidence="1">3.4.21.53</ecNumber>
    </recommendedName>
</protein>
<comment type="caution">
    <text evidence="5">The sequence shown here is derived from an EMBL/GenBank/DDBJ whole genome shotgun (WGS) entry which is preliminary data.</text>
</comment>
<sequence>MLGHRPSARWALVATTALLLAGCTPSAADDSERDDVQEAEEERATSITVQPLFARSDGSGGGVASETISREPSPDGSFRIDFSEDEVGGLGEASRAASWNAAIVATLLTGEPLDGRFGFEISGRIDGPSAGALKTAALVALHHGHEIADDVTMTGTINATGTIGPVGGIPEKLQGAADEEITTVLVPLGQRNSPDAEGNDVDLVREGDRLGVEVIEVGDIYEAYPYLTGEEIPQPSQAGEPRLDNRSYDKVNAQVDAATSRFQTAANQFTGLQHDVQIALAETLLLLEAEELMAESADLQRQGLVAGAFVKAQQGAALMETLHATGNVLNPLYTQGEQGLTVMLNNATDLGPASQRFMAFLDQLSTYQVSTLTDAEALTQAYAGAFDAWSLLAFAQREIDTMSSRWEAGQYASLQEFFNHLALPLVYAELAKAQLTNTQAVFEVGRDNVGAPVMEDVDLAQVGDFFRRGAEANFAAFTTSGEVAALSRSTGMSADVVVGHLARYDMSIALSVEQAAVVTAFADYIGEGKPNADYAVMGYGLSNYVRNQMLVEKYHNNAIVDENYEVTGLRFQGALDNALDLGRAQLSTGIADLQEEETSPVVAVAQYEAGGVYRTGTPAERFDALSYYNGGFIMTQLLARLGGVGEPTTAEDSESDEAGSSAPEESQD</sequence>
<name>A0A939RSA3_9CELL</name>
<feature type="active site" evidence="1">
    <location>
        <position position="172"/>
    </location>
</feature>
<dbReference type="RefSeq" id="WP_208054262.1">
    <property type="nucleotide sequence ID" value="NZ_JAGEMK010000001.1"/>
</dbReference>
<dbReference type="PROSITE" id="PS51786">
    <property type="entry name" value="LON_PROTEOLYTIC"/>
    <property type="match status" value="1"/>
</dbReference>
<dbReference type="GO" id="GO:0030163">
    <property type="term" value="P:protein catabolic process"/>
    <property type="evidence" value="ECO:0007669"/>
    <property type="project" value="InterPro"/>
</dbReference>